<reference evidence="4" key="1">
    <citation type="submission" date="2017-01" db="EMBL/GenBank/DDBJ databases">
        <title>Comparative genomics of anhydrobiosis in the tardigrade Hypsibius dujardini.</title>
        <authorList>
            <person name="Yoshida Y."/>
            <person name="Koutsovoulos G."/>
            <person name="Laetsch D."/>
            <person name="Stevens L."/>
            <person name="Kumar S."/>
            <person name="Horikawa D."/>
            <person name="Ishino K."/>
            <person name="Komine S."/>
            <person name="Tomita M."/>
            <person name="Blaxter M."/>
            <person name="Arakawa K."/>
        </authorList>
    </citation>
    <scope>NUCLEOTIDE SEQUENCE [LARGE SCALE GENOMIC DNA]</scope>
    <source>
        <strain evidence="4">Z151</strain>
    </source>
</reference>
<evidence type="ECO:0000256" key="1">
    <source>
        <dbReference type="SAM" id="MobiDB-lite"/>
    </source>
</evidence>
<proteinExistence type="predicted"/>
<keyword evidence="2" id="KW-1133">Transmembrane helix</keyword>
<dbReference type="PANTHER" id="PTHR14256:SF1">
    <property type="entry name" value="GEO09626P1"/>
    <property type="match status" value="1"/>
</dbReference>
<organism evidence="3 4">
    <name type="scientific">Hypsibius exemplaris</name>
    <name type="common">Freshwater tardigrade</name>
    <dbReference type="NCBI Taxonomy" id="2072580"/>
    <lineage>
        <taxon>Eukaryota</taxon>
        <taxon>Metazoa</taxon>
        <taxon>Ecdysozoa</taxon>
        <taxon>Tardigrada</taxon>
        <taxon>Eutardigrada</taxon>
        <taxon>Parachela</taxon>
        <taxon>Hypsibioidea</taxon>
        <taxon>Hypsibiidae</taxon>
        <taxon>Hypsibius</taxon>
    </lineage>
</organism>
<evidence type="ECO:0000256" key="2">
    <source>
        <dbReference type="SAM" id="Phobius"/>
    </source>
</evidence>
<dbReference type="Pfam" id="PF06522">
    <property type="entry name" value="B12D"/>
    <property type="match status" value="1"/>
</dbReference>
<sequence length="200" mass="21862">MGVRELPGGAAAEAQNATNSVTLEGENEVSHGRGPLQRPRQECRRINRAQEVCNSFTAQKKATRAAGEGKWASAEGGKIASTNSLPYSPFFASLSAIFQLNPTVPGANRLDRVHRITMKGLTWKSLKANPSLMPLFLFVGLGSAMAALYVLRLATQHPEVSWSRKDKGRPFDAYDGKQYKFFAQTVDYKNLPPSPAPKLD</sequence>
<keyword evidence="2" id="KW-0472">Membrane</keyword>
<protein>
    <recommendedName>
        <fullName evidence="5">Cytochrome c oxidase subunit NDUFA4</fullName>
    </recommendedName>
</protein>
<keyword evidence="2" id="KW-0812">Transmembrane</keyword>
<gene>
    <name evidence="3" type="ORF">BV898_06223</name>
</gene>
<dbReference type="AlphaFoldDB" id="A0A1W0WWV8"/>
<name>A0A1W0WWV8_HYPEX</name>
<dbReference type="PANTHER" id="PTHR14256">
    <property type="entry name" value="NADH-UBIQUINONE OXIDOREDUCTASE MLRQ SUBUNIT"/>
    <property type="match status" value="1"/>
</dbReference>
<feature type="transmembrane region" description="Helical" evidence="2">
    <location>
        <begin position="132"/>
        <end position="151"/>
    </location>
</feature>
<dbReference type="OrthoDB" id="5511684at2759"/>
<feature type="region of interest" description="Disordered" evidence="1">
    <location>
        <begin position="1"/>
        <end position="41"/>
    </location>
</feature>
<keyword evidence="4" id="KW-1185">Reference proteome</keyword>
<comment type="caution">
    <text evidence="3">The sequence shown here is derived from an EMBL/GenBank/DDBJ whole genome shotgun (WGS) entry which is preliminary data.</text>
</comment>
<dbReference type="Proteomes" id="UP000192578">
    <property type="component" value="Unassembled WGS sequence"/>
</dbReference>
<dbReference type="EMBL" id="MTYJ01000036">
    <property type="protein sequence ID" value="OQV19681.1"/>
    <property type="molecule type" value="Genomic_DNA"/>
</dbReference>
<evidence type="ECO:0000313" key="3">
    <source>
        <dbReference type="EMBL" id="OQV19681.1"/>
    </source>
</evidence>
<dbReference type="InterPro" id="IPR010530">
    <property type="entry name" value="B12D"/>
</dbReference>
<evidence type="ECO:0000313" key="4">
    <source>
        <dbReference type="Proteomes" id="UP000192578"/>
    </source>
</evidence>
<accession>A0A1W0WWV8</accession>
<evidence type="ECO:0008006" key="5">
    <source>
        <dbReference type="Google" id="ProtNLM"/>
    </source>
</evidence>